<dbReference type="EMBL" id="PEZP01000048">
    <property type="protein sequence ID" value="PIT97756.1"/>
    <property type="molecule type" value="Genomic_DNA"/>
</dbReference>
<protein>
    <submittedName>
        <fullName evidence="1">Uncharacterized protein</fullName>
    </submittedName>
</protein>
<evidence type="ECO:0000313" key="1">
    <source>
        <dbReference type="EMBL" id="PIT97756.1"/>
    </source>
</evidence>
<dbReference type="AlphaFoldDB" id="A0A2M6WYB7"/>
<gene>
    <name evidence="1" type="ORF">COT71_04475</name>
</gene>
<evidence type="ECO:0000313" key="2">
    <source>
        <dbReference type="Proteomes" id="UP000230731"/>
    </source>
</evidence>
<comment type="caution">
    <text evidence="1">The sequence shown here is derived from an EMBL/GenBank/DDBJ whole genome shotgun (WGS) entry which is preliminary data.</text>
</comment>
<sequence length="69" mass="7967">MAKIMTILKARVNQQKWGALRNAYRAVKEKQSTSMPLTSFLLQRKDDPTLWTHIYLGEYGSFASDEQFG</sequence>
<organism evidence="1 2">
    <name type="scientific">Candidatus Andersenbacteria bacterium CG10_big_fil_rev_8_21_14_0_10_54_11</name>
    <dbReference type="NCBI Taxonomy" id="1974485"/>
    <lineage>
        <taxon>Bacteria</taxon>
        <taxon>Candidatus Anderseniibacteriota</taxon>
    </lineage>
</organism>
<reference evidence="2" key="1">
    <citation type="submission" date="2017-09" db="EMBL/GenBank/DDBJ databases">
        <title>Depth-based differentiation of microbial function through sediment-hosted aquifers and enrichment of novel symbionts in the deep terrestrial subsurface.</title>
        <authorList>
            <person name="Probst A.J."/>
            <person name="Ladd B."/>
            <person name="Jarett J.K."/>
            <person name="Geller-Mcgrath D.E."/>
            <person name="Sieber C.M.K."/>
            <person name="Emerson J.B."/>
            <person name="Anantharaman K."/>
            <person name="Thomas B.C."/>
            <person name="Malmstrom R."/>
            <person name="Stieglmeier M."/>
            <person name="Klingl A."/>
            <person name="Woyke T."/>
            <person name="Ryan C.M."/>
            <person name="Banfield J.F."/>
        </authorList>
    </citation>
    <scope>NUCLEOTIDE SEQUENCE [LARGE SCALE GENOMIC DNA]</scope>
</reference>
<dbReference type="Proteomes" id="UP000230731">
    <property type="component" value="Unassembled WGS sequence"/>
</dbReference>
<name>A0A2M6WYB7_9BACT</name>
<accession>A0A2M6WYB7</accession>
<proteinExistence type="predicted"/>